<name>A0A1J6Q268_CAMJU</name>
<protein>
    <submittedName>
        <fullName evidence="1">Uncharacterized protein</fullName>
    </submittedName>
</protein>
<dbReference type="EMBL" id="AACCII010000003">
    <property type="protein sequence ID" value="EAJ9718503.1"/>
    <property type="molecule type" value="Genomic_DNA"/>
</dbReference>
<dbReference type="EMBL" id="ABMIIH010000012">
    <property type="protein sequence ID" value="ELD5187479.1"/>
    <property type="molecule type" value="Genomic_DNA"/>
</dbReference>
<reference evidence="2" key="2">
    <citation type="submission" date="2023-06" db="EMBL/GenBank/DDBJ databases">
        <authorList>
            <consortium name="PulseNet: The National Subtyping Network for Foodborne Disease Surveillance"/>
        </authorList>
    </citation>
    <scope>NUCLEOTIDE SEQUENCE</scope>
    <source>
        <strain evidence="2">PNUSAC035917</strain>
    </source>
</reference>
<dbReference type="Proteomes" id="UP000349590">
    <property type="component" value="Unassembled WGS sequence"/>
</dbReference>
<dbReference type="Proteomes" id="UP001183411">
    <property type="component" value="Unassembled WGS sequence"/>
</dbReference>
<sequence length="136" mass="16127">MKYKKKDFSVCKKSFDIAYVYVVEALCNDYLSERYRIGVFASFDEALDFVAKNFYKSKKSKISYSRESNDTWVIDNNEIKNQSIRHRITDSYIENVNIDAREIRIRVDTSNFILLNDGRLIQIIEPFFHDEIVCLN</sequence>
<evidence type="ECO:0000313" key="2">
    <source>
        <dbReference type="EMBL" id="ELD5187479.1"/>
    </source>
</evidence>
<accession>A0A1J6Q268</accession>
<dbReference type="AlphaFoldDB" id="A0A1J6Q268"/>
<organism evidence="1 3">
    <name type="scientific">Campylobacter jejuni</name>
    <dbReference type="NCBI Taxonomy" id="197"/>
    <lineage>
        <taxon>Bacteria</taxon>
        <taxon>Pseudomonadati</taxon>
        <taxon>Campylobacterota</taxon>
        <taxon>Epsilonproteobacteria</taxon>
        <taxon>Campylobacterales</taxon>
        <taxon>Campylobacteraceae</taxon>
        <taxon>Campylobacter</taxon>
    </lineage>
</organism>
<gene>
    <name evidence="1" type="ORF">E8P16_03445</name>
    <name evidence="2" type="ORF">QQI97_001688</name>
</gene>
<reference evidence="1 3" key="1">
    <citation type="submission" date="2019-04" db="EMBL/GenBank/DDBJ databases">
        <authorList>
            <consortium name="PulseNet: The National Subtyping Network for Foodborne Disease Surveillance"/>
            <person name="Tarr C.L."/>
            <person name="Trees E."/>
            <person name="Katz L.S."/>
            <person name="Carleton-Romer H.A."/>
            <person name="Stroika S."/>
            <person name="Kucerova Z."/>
            <person name="Roache K.F."/>
            <person name="Sabol A.L."/>
            <person name="Besser J."/>
            <person name="Gerner-Smidt P."/>
        </authorList>
    </citation>
    <scope>NUCLEOTIDE SEQUENCE [LARGE SCALE GENOMIC DNA]</scope>
    <source>
        <strain evidence="1 3">PNUSAC009041</strain>
    </source>
</reference>
<evidence type="ECO:0000313" key="1">
    <source>
        <dbReference type="EMBL" id="EAJ9718503.1"/>
    </source>
</evidence>
<proteinExistence type="predicted"/>
<evidence type="ECO:0000313" key="3">
    <source>
        <dbReference type="Proteomes" id="UP000349590"/>
    </source>
</evidence>
<dbReference type="RefSeq" id="WP_002897842.1">
    <property type="nucleotide sequence ID" value="NZ_AP028413.1"/>
</dbReference>
<comment type="caution">
    <text evidence="1">The sequence shown here is derived from an EMBL/GenBank/DDBJ whole genome shotgun (WGS) entry which is preliminary data.</text>
</comment>